<name>A0A1Z1LW99_9CAUD</name>
<feature type="domain" description="Prolyl 4-hydroxylase alpha subunit Fe(2+) 2OG dioxygenase" evidence="1">
    <location>
        <begin position="110"/>
        <end position="195"/>
    </location>
</feature>
<dbReference type="Proteomes" id="UP000225351">
    <property type="component" value="Segment"/>
</dbReference>
<evidence type="ECO:0000313" key="2">
    <source>
        <dbReference type="EMBL" id="ARW56935.1"/>
    </source>
</evidence>
<evidence type="ECO:0000313" key="3">
    <source>
        <dbReference type="Proteomes" id="UP000225351"/>
    </source>
</evidence>
<dbReference type="InterPro" id="IPR044862">
    <property type="entry name" value="Pro_4_hyd_alph_FE2OG_OXY"/>
</dbReference>
<accession>A0A1Z1LW99</accession>
<dbReference type="RefSeq" id="YP_010090321.1">
    <property type="nucleotide sequence ID" value="NC_055719.1"/>
</dbReference>
<evidence type="ECO:0000259" key="1">
    <source>
        <dbReference type="Pfam" id="PF13640"/>
    </source>
</evidence>
<dbReference type="Gene3D" id="2.60.120.620">
    <property type="entry name" value="q2cbj1_9rhob like domain"/>
    <property type="match status" value="1"/>
</dbReference>
<dbReference type="KEGG" id="vg:65107793"/>
<sequence>MKIQVITDPFHAIIVDDLYDENELVSIWDELEFLRPRMIDGDKVTLSSLDNSGRSNKKNKGILLDREYLNNRNLSNILRINRKIFKREILNQELLWFFKEFACNMYYTLLSYYEDSDHYKKHVDHGTATVLTWFYRDPKKFEGGNLLFPEHDFEVEVLNNRCIIFPSVIPHAVSSVSMKPEDMNKGLGRYVMVQFLNQVTQIPV</sequence>
<reference evidence="2 3" key="1">
    <citation type="submission" date="2017-04" db="EMBL/GenBank/DDBJ databases">
        <title>Isolation and Genetic Analysis of a Novel Cyanophage S-H35 from the Bohai Sea.</title>
        <authorList>
            <person name="Xu X."/>
        </authorList>
    </citation>
    <scope>NUCLEOTIDE SEQUENCE [LARGE SCALE GENOMIC DNA]</scope>
</reference>
<dbReference type="EMBL" id="KY945241">
    <property type="protein sequence ID" value="ARW56935.1"/>
    <property type="molecule type" value="Genomic_RNA"/>
</dbReference>
<keyword evidence="3" id="KW-1185">Reference proteome</keyword>
<dbReference type="GeneID" id="65107793"/>
<dbReference type="Pfam" id="PF13640">
    <property type="entry name" value="2OG-FeII_Oxy_3"/>
    <property type="match status" value="1"/>
</dbReference>
<protein>
    <submittedName>
        <fullName evidence="2">2OG-Fe(II) oxygenase</fullName>
    </submittedName>
</protein>
<organism evidence="2 3">
    <name type="scientific">Synechococcus phage S-H35</name>
    <dbReference type="NCBI Taxonomy" id="1983572"/>
    <lineage>
        <taxon>Viruses</taxon>
        <taxon>Duplodnaviria</taxon>
        <taxon>Heunggongvirae</taxon>
        <taxon>Uroviricota</taxon>
        <taxon>Caudoviricetes</taxon>
        <taxon>Pantevenvirales</taxon>
        <taxon>Kyanoviridae</taxon>
        <taxon>Shandvirus</taxon>
        <taxon>Shandvirus sh35</taxon>
    </lineage>
</organism>
<proteinExistence type="predicted"/>